<dbReference type="PROSITE" id="PS00086">
    <property type="entry name" value="CYTOCHROME_P450"/>
    <property type="match status" value="1"/>
</dbReference>
<keyword evidence="6 8" id="KW-0503">Monooxygenase</keyword>
<sequence>MAIQTGLILWSLLLSWSSLKLGALVYNIYFHPLSAFPGPLAARATTWWKTYIEVVTQESMLDVLKQLHRTYGDIIRVGPNELHFAQPSAYHEIYNASARWDKERMLYQSFGQDHSSFGFLTYAESKSRKDVLQPLFSRRSILNIQSLVRGNFDHLVDILSRNDRAGKSADLLYAFRCFTVDTVQDFCFGKSVHTMDEPEFRAPLVEAMDASLPTFFLFKNFPLFRKMIFSLPPWLAIKSSPETAGLTNLQGILGKQVRDVIANPESLQKTSHPTIYHRLLDPDAHKGGPIPDATSLYEEAQTMLFGGGVTVGDTLMTGHFHILDQPNLYEKLRAEVRTIWPDIDHPPSFESFETLTLLTATIKEALRLTPGACSPLLRVVPPSGAIISGAAIPGGTIVGMASIFVHQSETIFSSPATFNPDRWLKKDSKDLERNLVTFSRGPRSCLGINLAWCELYIAFATMLRRFDMELDGTTLEDLKWRDCFTPHFTGRHLRAWCKPIAS</sequence>
<accession>A0AAD9T0B9</accession>
<dbReference type="AlphaFoldDB" id="A0AAD9T0B9"/>
<keyword evidence="3 7" id="KW-0479">Metal-binding</keyword>
<dbReference type="InterPro" id="IPR036396">
    <property type="entry name" value="Cyt_P450_sf"/>
</dbReference>
<evidence type="ECO:0000256" key="5">
    <source>
        <dbReference type="ARBA" id="ARBA00023004"/>
    </source>
</evidence>
<evidence type="ECO:0000256" key="7">
    <source>
        <dbReference type="PIRSR" id="PIRSR602401-1"/>
    </source>
</evidence>
<dbReference type="PANTHER" id="PTHR24305:SF157">
    <property type="entry name" value="N-ACETYLTRYPTOPHAN 6-HYDROXYLASE IVOC-RELATED"/>
    <property type="match status" value="1"/>
</dbReference>
<dbReference type="Pfam" id="PF00067">
    <property type="entry name" value="p450"/>
    <property type="match status" value="1"/>
</dbReference>
<evidence type="ECO:0000256" key="1">
    <source>
        <dbReference type="ARBA" id="ARBA00001971"/>
    </source>
</evidence>
<evidence type="ECO:0008006" key="11">
    <source>
        <dbReference type="Google" id="ProtNLM"/>
    </source>
</evidence>
<keyword evidence="5 7" id="KW-0408">Iron</keyword>
<evidence type="ECO:0000313" key="10">
    <source>
        <dbReference type="Proteomes" id="UP001285354"/>
    </source>
</evidence>
<dbReference type="PRINTS" id="PR00385">
    <property type="entry name" value="P450"/>
</dbReference>
<dbReference type="PANTHER" id="PTHR24305">
    <property type="entry name" value="CYTOCHROME P450"/>
    <property type="match status" value="1"/>
</dbReference>
<dbReference type="InterPro" id="IPR017972">
    <property type="entry name" value="Cyt_P450_CS"/>
</dbReference>
<evidence type="ECO:0000256" key="2">
    <source>
        <dbReference type="ARBA" id="ARBA00010617"/>
    </source>
</evidence>
<reference evidence="9" key="1">
    <citation type="submission" date="2023-06" db="EMBL/GenBank/DDBJ databases">
        <title>Draft genome of Marssonina rosae.</title>
        <authorList>
            <person name="Cheng Q."/>
        </authorList>
    </citation>
    <scope>NUCLEOTIDE SEQUENCE</scope>
    <source>
        <strain evidence="9">R4</strain>
    </source>
</reference>
<evidence type="ECO:0000256" key="8">
    <source>
        <dbReference type="RuleBase" id="RU000461"/>
    </source>
</evidence>
<dbReference type="EMBL" id="JAUBYV010000006">
    <property type="protein sequence ID" value="KAK2626244.1"/>
    <property type="molecule type" value="Genomic_DNA"/>
</dbReference>
<dbReference type="Proteomes" id="UP001285354">
    <property type="component" value="Unassembled WGS sequence"/>
</dbReference>
<proteinExistence type="inferred from homology"/>
<gene>
    <name evidence="9" type="ORF">QTJ16_004506</name>
</gene>
<dbReference type="PRINTS" id="PR00463">
    <property type="entry name" value="EP450I"/>
</dbReference>
<organism evidence="9 10">
    <name type="scientific">Diplocarpon rosae</name>
    <dbReference type="NCBI Taxonomy" id="946125"/>
    <lineage>
        <taxon>Eukaryota</taxon>
        <taxon>Fungi</taxon>
        <taxon>Dikarya</taxon>
        <taxon>Ascomycota</taxon>
        <taxon>Pezizomycotina</taxon>
        <taxon>Leotiomycetes</taxon>
        <taxon>Helotiales</taxon>
        <taxon>Drepanopezizaceae</taxon>
        <taxon>Diplocarpon</taxon>
    </lineage>
</organism>
<comment type="similarity">
    <text evidence="2 8">Belongs to the cytochrome P450 family.</text>
</comment>
<evidence type="ECO:0000313" key="9">
    <source>
        <dbReference type="EMBL" id="KAK2626244.1"/>
    </source>
</evidence>
<evidence type="ECO:0000256" key="4">
    <source>
        <dbReference type="ARBA" id="ARBA00023002"/>
    </source>
</evidence>
<dbReference type="GO" id="GO:0004497">
    <property type="term" value="F:monooxygenase activity"/>
    <property type="evidence" value="ECO:0007669"/>
    <property type="project" value="UniProtKB-KW"/>
</dbReference>
<dbReference type="GO" id="GO:0020037">
    <property type="term" value="F:heme binding"/>
    <property type="evidence" value="ECO:0007669"/>
    <property type="project" value="InterPro"/>
</dbReference>
<dbReference type="InterPro" id="IPR050121">
    <property type="entry name" value="Cytochrome_P450_monoxygenase"/>
</dbReference>
<evidence type="ECO:0000256" key="6">
    <source>
        <dbReference type="ARBA" id="ARBA00023033"/>
    </source>
</evidence>
<dbReference type="InterPro" id="IPR002401">
    <property type="entry name" value="Cyt_P450_E_grp-I"/>
</dbReference>
<evidence type="ECO:0000256" key="3">
    <source>
        <dbReference type="ARBA" id="ARBA00022723"/>
    </source>
</evidence>
<dbReference type="SUPFAM" id="SSF48264">
    <property type="entry name" value="Cytochrome P450"/>
    <property type="match status" value="1"/>
</dbReference>
<comment type="cofactor">
    <cofactor evidence="1 7">
        <name>heme</name>
        <dbReference type="ChEBI" id="CHEBI:30413"/>
    </cofactor>
</comment>
<dbReference type="InterPro" id="IPR001128">
    <property type="entry name" value="Cyt_P450"/>
</dbReference>
<feature type="binding site" description="axial binding residue" evidence="7">
    <location>
        <position position="445"/>
    </location>
    <ligand>
        <name>heme</name>
        <dbReference type="ChEBI" id="CHEBI:30413"/>
    </ligand>
    <ligandPart>
        <name>Fe</name>
        <dbReference type="ChEBI" id="CHEBI:18248"/>
    </ligandPart>
</feature>
<keyword evidence="10" id="KW-1185">Reference proteome</keyword>
<name>A0AAD9T0B9_9HELO</name>
<dbReference type="GO" id="GO:0016705">
    <property type="term" value="F:oxidoreductase activity, acting on paired donors, with incorporation or reduction of molecular oxygen"/>
    <property type="evidence" value="ECO:0007669"/>
    <property type="project" value="InterPro"/>
</dbReference>
<dbReference type="Gene3D" id="1.10.630.10">
    <property type="entry name" value="Cytochrome P450"/>
    <property type="match status" value="1"/>
</dbReference>
<comment type="caution">
    <text evidence="9">The sequence shown here is derived from an EMBL/GenBank/DDBJ whole genome shotgun (WGS) entry which is preliminary data.</text>
</comment>
<keyword evidence="4 8" id="KW-0560">Oxidoreductase</keyword>
<keyword evidence="7 8" id="KW-0349">Heme</keyword>
<protein>
    <recommendedName>
        <fullName evidence="11">Cytochrome P450</fullName>
    </recommendedName>
</protein>
<dbReference type="CDD" id="cd11062">
    <property type="entry name" value="CYP58-like"/>
    <property type="match status" value="1"/>
</dbReference>
<dbReference type="GO" id="GO:0005506">
    <property type="term" value="F:iron ion binding"/>
    <property type="evidence" value="ECO:0007669"/>
    <property type="project" value="InterPro"/>
</dbReference>